<sequence>MTITATYWLMDDGIARRACPDLQIAQYYLGTPGGRGKETIIQRRSRSENILDIAGKIREEEGAKKRGK</sequence>
<dbReference type="KEGG" id="ang:An08g00040"/>
<reference evidence="1" key="2">
    <citation type="submission" date="2025-08" db="UniProtKB">
        <authorList>
            <consortium name="RefSeq"/>
        </authorList>
    </citation>
    <scope>IDENTIFICATION</scope>
</reference>
<dbReference type="GeneID" id="84591554"/>
<proteinExistence type="predicted"/>
<reference evidence="1" key="1">
    <citation type="submission" date="2025-02" db="EMBL/GenBank/DDBJ databases">
        <authorList>
            <consortium name="NCBI Genome Project"/>
        </authorList>
    </citation>
    <scope>NUCLEOTIDE SEQUENCE</scope>
</reference>
<evidence type="ECO:0000313" key="1">
    <source>
        <dbReference type="RefSeq" id="XP_059601113.1"/>
    </source>
</evidence>
<name>A0AAJ8DYT0_ASPNG</name>
<dbReference type="RefSeq" id="XP_059601113.1">
    <property type="nucleotide sequence ID" value="XM_059748760.1"/>
</dbReference>
<dbReference type="AlphaFoldDB" id="A0AAJ8DYT0"/>
<dbReference type="VEuPathDB" id="FungiDB:An08g00040"/>
<protein>
    <submittedName>
        <fullName evidence="1">Uncharacterized protein</fullName>
    </submittedName>
</protein>
<organism evidence="1">
    <name type="scientific">Aspergillus niger</name>
    <dbReference type="NCBI Taxonomy" id="5061"/>
    <lineage>
        <taxon>Eukaryota</taxon>
        <taxon>Fungi</taxon>
        <taxon>Dikarya</taxon>
        <taxon>Ascomycota</taxon>
        <taxon>Pezizomycotina</taxon>
        <taxon>Eurotiomycetes</taxon>
        <taxon>Eurotiomycetidae</taxon>
        <taxon>Eurotiales</taxon>
        <taxon>Aspergillaceae</taxon>
        <taxon>Aspergillus</taxon>
        <taxon>Aspergillus subgen. Circumdati</taxon>
    </lineage>
</organism>
<accession>A0AAJ8DYT0</accession>
<gene>
    <name evidence="1" type="ORF">An08g00040</name>
</gene>